<dbReference type="AlphaFoldDB" id="A0A3Q8I578"/>
<dbReference type="PANTHER" id="PTHR34322">
    <property type="entry name" value="TRANSPOSASE, Y1_TNP DOMAIN-CONTAINING"/>
    <property type="match status" value="1"/>
</dbReference>
<evidence type="ECO:0000259" key="1">
    <source>
        <dbReference type="SMART" id="SM01321"/>
    </source>
</evidence>
<dbReference type="GO" id="GO:0004803">
    <property type="term" value="F:transposase activity"/>
    <property type="evidence" value="ECO:0007669"/>
    <property type="project" value="InterPro"/>
</dbReference>
<dbReference type="InterPro" id="IPR036515">
    <property type="entry name" value="Transposase_17_sf"/>
</dbReference>
<organism evidence="2">
    <name type="scientific">Simulacricoccus ruber</name>
    <dbReference type="NCBI Taxonomy" id="2303410"/>
    <lineage>
        <taxon>Bacteria</taxon>
        <taxon>Pseudomonadati</taxon>
        <taxon>Myxococcota</taxon>
        <taxon>Myxococcia</taxon>
        <taxon>Myxococcales</taxon>
        <taxon>Cystobacterineae</taxon>
        <taxon>Myxococcaceae</taxon>
        <taxon>Simulacricoccus</taxon>
    </lineage>
</organism>
<dbReference type="PANTHER" id="PTHR34322:SF2">
    <property type="entry name" value="TRANSPOSASE IS200-LIKE DOMAIN-CONTAINING PROTEIN"/>
    <property type="match status" value="1"/>
</dbReference>
<sequence length="275" mass="30299">MTPCEERSRPFAPGKWGQAAFLGRVSGDGYCRGVPRIPRAATGSLVLHLLNRGNARAVVFREASEYRDFIGLLWKAKEAFGVAVLAYCLMPNHFHLVARPPDVPALSAFMQWWMTAHVRRHHRRQQGSGHVWQGRYKSFPIQEDVHLMAVLRYVLLNPVRAGLVARAGDWPFSSLQEASRVDAWPVRPTAPLDAWLALGDDAAEGLAIRRSISRRAPYGDPAWSAQVAAQTGLEATLRPRGRPRRGVAAPGWEAATGATLLRPGACAQDARACEK</sequence>
<dbReference type="GO" id="GO:0006313">
    <property type="term" value="P:DNA transposition"/>
    <property type="evidence" value="ECO:0007669"/>
    <property type="project" value="InterPro"/>
</dbReference>
<protein>
    <recommendedName>
        <fullName evidence="1">Transposase IS200-like domain-containing protein</fullName>
    </recommendedName>
</protein>
<feature type="domain" description="Transposase IS200-like" evidence="1">
    <location>
        <begin position="42"/>
        <end position="157"/>
    </location>
</feature>
<dbReference type="EMBL" id="MH908884">
    <property type="protein sequence ID" value="AYM52771.1"/>
    <property type="molecule type" value="Genomic_DNA"/>
</dbReference>
<accession>A0A3Q8I578</accession>
<name>A0A3Q8I578_9BACT</name>
<dbReference type="SUPFAM" id="SSF143422">
    <property type="entry name" value="Transposase IS200-like"/>
    <property type="match status" value="1"/>
</dbReference>
<dbReference type="Gene3D" id="3.30.70.1290">
    <property type="entry name" value="Transposase IS200-like"/>
    <property type="match status" value="1"/>
</dbReference>
<dbReference type="InterPro" id="IPR002686">
    <property type="entry name" value="Transposase_17"/>
</dbReference>
<proteinExistence type="predicted"/>
<reference evidence="2" key="1">
    <citation type="journal article" date="2018" name="J. Ind. Microbiol. Biotechnol.">
        <title>Genome mining reveals uncommon alkylpyrones as type III PKS products from myxobacteria.</title>
        <authorList>
            <person name="Hug J.J."/>
            <person name="Panter F."/>
            <person name="Krug D."/>
            <person name="Muller R."/>
        </authorList>
    </citation>
    <scope>NUCLEOTIDE SEQUENCE</scope>
    <source>
        <strain evidence="2">MCy10636</strain>
    </source>
</reference>
<dbReference type="SMART" id="SM01321">
    <property type="entry name" value="Y1_Tnp"/>
    <property type="match status" value="1"/>
</dbReference>
<evidence type="ECO:0000313" key="2">
    <source>
        <dbReference type="EMBL" id="AYM52771.1"/>
    </source>
</evidence>
<dbReference type="GO" id="GO:0003677">
    <property type="term" value="F:DNA binding"/>
    <property type="evidence" value="ECO:0007669"/>
    <property type="project" value="InterPro"/>
</dbReference>
<dbReference type="Pfam" id="PF01797">
    <property type="entry name" value="Y1_Tnp"/>
    <property type="match status" value="1"/>
</dbReference>